<name>A0A6N3GR16_FLAPL</name>
<protein>
    <submittedName>
        <fullName evidence="1">Uncharacterized protein</fullName>
    </submittedName>
</protein>
<reference evidence="1" key="1">
    <citation type="submission" date="2019-11" db="EMBL/GenBank/DDBJ databases">
        <authorList>
            <person name="Feng L."/>
        </authorList>
    </citation>
    <scope>NUCLEOTIDE SEQUENCE</scope>
    <source>
        <strain evidence="1">FplautiiLFYP42</strain>
    </source>
</reference>
<organism evidence="1">
    <name type="scientific">Flavonifractor plautii</name>
    <name type="common">Fusobacterium plautii</name>
    <dbReference type="NCBI Taxonomy" id="292800"/>
    <lineage>
        <taxon>Bacteria</taxon>
        <taxon>Bacillati</taxon>
        <taxon>Bacillota</taxon>
        <taxon>Clostridia</taxon>
        <taxon>Eubacteriales</taxon>
        <taxon>Oscillospiraceae</taxon>
        <taxon>Flavonifractor</taxon>
    </lineage>
</organism>
<evidence type="ECO:0000313" key="1">
    <source>
        <dbReference type="EMBL" id="VYU66795.1"/>
    </source>
</evidence>
<dbReference type="AlphaFoldDB" id="A0A6N3GR16"/>
<gene>
    <name evidence="1" type="ORF">FPLFYP42_03310</name>
</gene>
<dbReference type="EMBL" id="CACRUB010000050">
    <property type="protein sequence ID" value="VYU66795.1"/>
    <property type="molecule type" value="Genomic_DNA"/>
</dbReference>
<dbReference type="RefSeq" id="WP_156622240.1">
    <property type="nucleotide sequence ID" value="NZ_CACRUB010000050.1"/>
</dbReference>
<proteinExistence type="predicted"/>
<sequence>MTMLEKPFEQEMIDIYMTAKKECGYNASRFLQMLGAKGGLAAAKQLISKPGGTDGFTTLWENGRLDLSVEAHVLKHEYAELFTDEERRMCRERLEQFGYMAK</sequence>
<accession>A0A6N3GR16</accession>